<keyword evidence="7" id="KW-1185">Reference proteome</keyword>
<dbReference type="GO" id="GO:0006508">
    <property type="term" value="P:proteolysis"/>
    <property type="evidence" value="ECO:0007669"/>
    <property type="project" value="UniProtKB-KW"/>
</dbReference>
<dbReference type="Pfam" id="PF18348">
    <property type="entry name" value="SH3_16"/>
    <property type="match status" value="1"/>
</dbReference>
<dbReference type="RefSeq" id="WP_054302737.1">
    <property type="nucleotide sequence ID" value="NZ_QBKP01000011.1"/>
</dbReference>
<evidence type="ECO:0000259" key="5">
    <source>
        <dbReference type="PROSITE" id="PS51935"/>
    </source>
</evidence>
<dbReference type="InterPro" id="IPR041382">
    <property type="entry name" value="SH3_16"/>
</dbReference>
<sequence length="273" mass="29150">MDRRLTPANARAALDSLRGIVDAPVYVPGEPARVLPAVSDLLKTPEGARDRQVLHGEVMTVIDRHEGWAFVQAAKDGYCGYLPDRALGAPEAATHWVCTPSTHLYEGPKVQHRALMQLPMGARLRVIGQTGPWAETAAGFVPAMHLMALGQHHPDPARVAQRFLDAPYLWGGNSVAGLDCSGLAQLAFAACGVSLPGDSDLQSACGRAIAAEEPLRRNDLLFWKGHVAIALSADHMIHATASVMAVTEEHIGEGIARILAAGEGPVTHRQRIV</sequence>
<comment type="caution">
    <text evidence="6">The sequence shown here is derived from an EMBL/GenBank/DDBJ whole genome shotgun (WGS) entry which is preliminary data.</text>
</comment>
<dbReference type="OrthoDB" id="9813368at2"/>
<reference evidence="6 7" key="1">
    <citation type="submission" date="2018-04" db="EMBL/GenBank/DDBJ databases">
        <title>Genomic Encyclopedia of Archaeal and Bacterial Type Strains, Phase II (KMG-II): from individual species to whole genera.</title>
        <authorList>
            <person name="Goeker M."/>
        </authorList>
    </citation>
    <scope>NUCLEOTIDE SEQUENCE [LARGE SCALE GENOMIC DNA]</scope>
    <source>
        <strain evidence="6 7">DSM 21823</strain>
    </source>
</reference>
<dbReference type="InterPro" id="IPR038765">
    <property type="entry name" value="Papain-like_cys_pep_sf"/>
</dbReference>
<keyword evidence="3 6" id="KW-0378">Hydrolase</keyword>
<dbReference type="SUPFAM" id="SSF54001">
    <property type="entry name" value="Cysteine proteinases"/>
    <property type="match status" value="1"/>
</dbReference>
<dbReference type="Pfam" id="PF00877">
    <property type="entry name" value="NLPC_P60"/>
    <property type="match status" value="1"/>
</dbReference>
<gene>
    <name evidence="6" type="ORF">C8N34_11166</name>
</gene>
<feature type="domain" description="NlpC/P60" evidence="5">
    <location>
        <begin position="150"/>
        <end position="273"/>
    </location>
</feature>
<dbReference type="Gene3D" id="3.90.1720.10">
    <property type="entry name" value="endopeptidase domain like (from Nostoc punctiforme)"/>
    <property type="match status" value="1"/>
</dbReference>
<evidence type="ECO:0000256" key="3">
    <source>
        <dbReference type="ARBA" id="ARBA00022801"/>
    </source>
</evidence>
<keyword evidence="2" id="KW-0645">Protease</keyword>
<comment type="similarity">
    <text evidence="1">Belongs to the peptidase C40 family.</text>
</comment>
<evidence type="ECO:0000256" key="4">
    <source>
        <dbReference type="ARBA" id="ARBA00022807"/>
    </source>
</evidence>
<evidence type="ECO:0000313" key="6">
    <source>
        <dbReference type="EMBL" id="PTX47913.1"/>
    </source>
</evidence>
<dbReference type="InterPro" id="IPR051202">
    <property type="entry name" value="Peptidase_C40"/>
</dbReference>
<dbReference type="GO" id="GO:0008234">
    <property type="term" value="F:cysteine-type peptidase activity"/>
    <property type="evidence" value="ECO:0007669"/>
    <property type="project" value="UniProtKB-KW"/>
</dbReference>
<dbReference type="InterPro" id="IPR000064">
    <property type="entry name" value="NLP_P60_dom"/>
</dbReference>
<dbReference type="PROSITE" id="PS51935">
    <property type="entry name" value="NLPC_P60"/>
    <property type="match status" value="1"/>
</dbReference>
<evidence type="ECO:0000256" key="2">
    <source>
        <dbReference type="ARBA" id="ARBA00022670"/>
    </source>
</evidence>
<accession>A0A2T6AVS1</accession>
<dbReference type="Proteomes" id="UP000244224">
    <property type="component" value="Unassembled WGS sequence"/>
</dbReference>
<protein>
    <submittedName>
        <fullName evidence="6">Cell wall-associated NlpC family hydrolase</fullName>
    </submittedName>
</protein>
<keyword evidence="4" id="KW-0788">Thiol protease</keyword>
<dbReference type="PANTHER" id="PTHR47053:SF1">
    <property type="entry name" value="MUREIN DD-ENDOPEPTIDASE MEPH-RELATED"/>
    <property type="match status" value="1"/>
</dbReference>
<evidence type="ECO:0000256" key="1">
    <source>
        <dbReference type="ARBA" id="ARBA00007074"/>
    </source>
</evidence>
<dbReference type="PANTHER" id="PTHR47053">
    <property type="entry name" value="MUREIN DD-ENDOPEPTIDASE MEPH-RELATED"/>
    <property type="match status" value="1"/>
</dbReference>
<dbReference type="EMBL" id="QBKP01000011">
    <property type="protein sequence ID" value="PTX47913.1"/>
    <property type="molecule type" value="Genomic_DNA"/>
</dbReference>
<organism evidence="6 7">
    <name type="scientific">Gemmobacter caeni</name>
    <dbReference type="NCBI Taxonomy" id="589035"/>
    <lineage>
        <taxon>Bacteria</taxon>
        <taxon>Pseudomonadati</taxon>
        <taxon>Pseudomonadota</taxon>
        <taxon>Alphaproteobacteria</taxon>
        <taxon>Rhodobacterales</taxon>
        <taxon>Paracoccaceae</taxon>
        <taxon>Gemmobacter</taxon>
    </lineage>
</organism>
<proteinExistence type="inferred from homology"/>
<evidence type="ECO:0000313" key="7">
    <source>
        <dbReference type="Proteomes" id="UP000244224"/>
    </source>
</evidence>
<dbReference type="AlphaFoldDB" id="A0A2T6AVS1"/>
<name>A0A2T6AVS1_9RHOB</name>